<protein>
    <recommendedName>
        <fullName evidence="1">BSD domain-containing protein</fullName>
    </recommendedName>
</protein>
<reference evidence="2" key="1">
    <citation type="submission" date="2021-02" db="EMBL/GenBank/DDBJ databases">
        <authorList>
            <person name="Dougan E. K."/>
            <person name="Rhodes N."/>
            <person name="Thang M."/>
            <person name="Chan C."/>
        </authorList>
    </citation>
    <scope>NUCLEOTIDE SEQUENCE</scope>
</reference>
<sequence>MGARVSTVSPEVDEEIGIQDNVFPWFHLVQWCAEDAAANCVFRWDLPRIQEAVSILTQDVETFTSRCLEPLPGSAGFSMDDATNFAEWAGALLEWSPSLVKVRFRLVPSRMKEEAFWSRYFAAVREVVRRQVYGQVDGDVQADPDGL</sequence>
<dbReference type="InterPro" id="IPR005607">
    <property type="entry name" value="BSD_dom"/>
</dbReference>
<dbReference type="SMART" id="SM00751">
    <property type="entry name" value="BSD"/>
    <property type="match status" value="1"/>
</dbReference>
<dbReference type="Proteomes" id="UP000626109">
    <property type="component" value="Unassembled WGS sequence"/>
</dbReference>
<gene>
    <name evidence="2" type="ORF">PGLA2088_LOCUS10792</name>
</gene>
<proteinExistence type="predicted"/>
<dbReference type="InterPro" id="IPR035925">
    <property type="entry name" value="BSD_dom_sf"/>
</dbReference>
<evidence type="ECO:0000313" key="3">
    <source>
        <dbReference type="Proteomes" id="UP000626109"/>
    </source>
</evidence>
<feature type="domain" description="BSD" evidence="1">
    <location>
        <begin position="73"/>
        <end position="128"/>
    </location>
</feature>
<dbReference type="AlphaFoldDB" id="A0A813IQC3"/>
<evidence type="ECO:0000259" key="1">
    <source>
        <dbReference type="PROSITE" id="PS50858"/>
    </source>
</evidence>
<dbReference type="Gene3D" id="1.10.3970.10">
    <property type="entry name" value="BSD domain"/>
    <property type="match status" value="1"/>
</dbReference>
<dbReference type="SUPFAM" id="SSF140383">
    <property type="entry name" value="BSD domain-like"/>
    <property type="match status" value="1"/>
</dbReference>
<evidence type="ECO:0000313" key="2">
    <source>
        <dbReference type="EMBL" id="CAE8654084.1"/>
    </source>
</evidence>
<accession>A0A813IQC3</accession>
<name>A0A813IQC3_POLGL</name>
<dbReference type="EMBL" id="CAJNNW010012212">
    <property type="protein sequence ID" value="CAE8654084.1"/>
    <property type="molecule type" value="Genomic_DNA"/>
</dbReference>
<dbReference type="Pfam" id="PF03909">
    <property type="entry name" value="BSD"/>
    <property type="match status" value="1"/>
</dbReference>
<organism evidence="2 3">
    <name type="scientific">Polarella glacialis</name>
    <name type="common">Dinoflagellate</name>
    <dbReference type="NCBI Taxonomy" id="89957"/>
    <lineage>
        <taxon>Eukaryota</taxon>
        <taxon>Sar</taxon>
        <taxon>Alveolata</taxon>
        <taxon>Dinophyceae</taxon>
        <taxon>Suessiales</taxon>
        <taxon>Suessiaceae</taxon>
        <taxon>Polarella</taxon>
    </lineage>
</organism>
<dbReference type="PROSITE" id="PS50858">
    <property type="entry name" value="BSD"/>
    <property type="match status" value="1"/>
</dbReference>
<comment type="caution">
    <text evidence="2">The sequence shown here is derived from an EMBL/GenBank/DDBJ whole genome shotgun (WGS) entry which is preliminary data.</text>
</comment>